<dbReference type="InterPro" id="IPR001647">
    <property type="entry name" value="HTH_TetR"/>
</dbReference>
<dbReference type="PRINTS" id="PR00455">
    <property type="entry name" value="HTHTETR"/>
</dbReference>
<organism evidence="5 6">
    <name type="scientific">Hyella patelloides LEGE 07179</name>
    <dbReference type="NCBI Taxonomy" id="945734"/>
    <lineage>
        <taxon>Bacteria</taxon>
        <taxon>Bacillati</taxon>
        <taxon>Cyanobacteriota</taxon>
        <taxon>Cyanophyceae</taxon>
        <taxon>Pleurocapsales</taxon>
        <taxon>Hyellaceae</taxon>
        <taxon>Hyella</taxon>
    </lineage>
</organism>
<feature type="region of interest" description="Disordered" evidence="3">
    <location>
        <begin position="1"/>
        <end position="22"/>
    </location>
</feature>
<dbReference type="AlphaFoldDB" id="A0A563W1R3"/>
<dbReference type="PROSITE" id="PS50977">
    <property type="entry name" value="HTH_TETR_2"/>
    <property type="match status" value="1"/>
</dbReference>
<evidence type="ECO:0000256" key="3">
    <source>
        <dbReference type="SAM" id="MobiDB-lite"/>
    </source>
</evidence>
<dbReference type="Pfam" id="PF00440">
    <property type="entry name" value="TetR_N"/>
    <property type="match status" value="1"/>
</dbReference>
<reference evidence="5 6" key="1">
    <citation type="submission" date="2019-01" db="EMBL/GenBank/DDBJ databases">
        <authorList>
            <person name="Brito A."/>
        </authorList>
    </citation>
    <scope>NUCLEOTIDE SEQUENCE [LARGE SCALE GENOMIC DNA]</scope>
    <source>
        <strain evidence="5">1</strain>
    </source>
</reference>
<dbReference type="Proteomes" id="UP000320055">
    <property type="component" value="Unassembled WGS sequence"/>
</dbReference>
<evidence type="ECO:0000256" key="2">
    <source>
        <dbReference type="PROSITE-ProRule" id="PRU00335"/>
    </source>
</evidence>
<dbReference type="GO" id="GO:0003677">
    <property type="term" value="F:DNA binding"/>
    <property type="evidence" value="ECO:0007669"/>
    <property type="project" value="UniProtKB-UniRule"/>
</dbReference>
<dbReference type="InterPro" id="IPR050624">
    <property type="entry name" value="HTH-type_Tx_Regulator"/>
</dbReference>
<keyword evidence="6" id="KW-1185">Reference proteome</keyword>
<evidence type="ECO:0000256" key="1">
    <source>
        <dbReference type="ARBA" id="ARBA00023125"/>
    </source>
</evidence>
<protein>
    <submittedName>
        <fullName evidence="5">Putative Transcriptional regulator, TetR family</fullName>
    </submittedName>
</protein>
<feature type="DNA-binding region" description="H-T-H motif" evidence="2">
    <location>
        <begin position="42"/>
        <end position="61"/>
    </location>
</feature>
<dbReference type="RefSeq" id="WP_186375930.1">
    <property type="nucleotide sequence ID" value="NZ_LR213820.1"/>
</dbReference>
<feature type="domain" description="HTH tetR-type" evidence="4">
    <location>
        <begin position="19"/>
        <end position="79"/>
    </location>
</feature>
<evidence type="ECO:0000313" key="5">
    <source>
        <dbReference type="EMBL" id="VEP17473.1"/>
    </source>
</evidence>
<name>A0A563W1R3_9CYAN</name>
<proteinExistence type="predicted"/>
<dbReference type="Gene3D" id="1.10.357.10">
    <property type="entry name" value="Tetracycline Repressor, domain 2"/>
    <property type="match status" value="1"/>
</dbReference>
<gene>
    <name evidence="5" type="ORF">H1P_610024</name>
</gene>
<evidence type="ECO:0000313" key="6">
    <source>
        <dbReference type="Proteomes" id="UP000320055"/>
    </source>
</evidence>
<dbReference type="PROSITE" id="PS01081">
    <property type="entry name" value="HTH_TETR_1"/>
    <property type="match status" value="1"/>
</dbReference>
<dbReference type="SUPFAM" id="SSF46689">
    <property type="entry name" value="Homeodomain-like"/>
    <property type="match status" value="1"/>
</dbReference>
<sequence length="216" mass="24501">MSQKDKKEKRASRKSRRQAETRKSLLDAARKVFAVTGLTSATIAQITETADLGFGTFYLHFASKEELYLAVLKEGFAELDKELKQILDEARESQYSGNEIIEIVIAIFFRFARENRDLFQVGFAGLDAGMQIGISLRKQYADWFSELLKEIHPVEIPESQLELLSTSIVAMVSRTAVWWMQQKEESEPDFLSLEQAIAVVSRFAIAGLTDFYSISN</sequence>
<dbReference type="PANTHER" id="PTHR43479">
    <property type="entry name" value="ACREF/ENVCD OPERON REPRESSOR-RELATED"/>
    <property type="match status" value="1"/>
</dbReference>
<dbReference type="Gene3D" id="1.10.10.60">
    <property type="entry name" value="Homeodomain-like"/>
    <property type="match status" value="1"/>
</dbReference>
<evidence type="ECO:0000259" key="4">
    <source>
        <dbReference type="PROSITE" id="PS50977"/>
    </source>
</evidence>
<dbReference type="InterPro" id="IPR009057">
    <property type="entry name" value="Homeodomain-like_sf"/>
</dbReference>
<dbReference type="InterPro" id="IPR023772">
    <property type="entry name" value="DNA-bd_HTH_TetR-type_CS"/>
</dbReference>
<accession>A0A563W1R3</accession>
<keyword evidence="1 2" id="KW-0238">DNA-binding</keyword>
<dbReference type="EMBL" id="CAACVJ010000568">
    <property type="protein sequence ID" value="VEP17473.1"/>
    <property type="molecule type" value="Genomic_DNA"/>
</dbReference>
<dbReference type="PANTHER" id="PTHR43479:SF11">
    <property type="entry name" value="ACREF_ENVCD OPERON REPRESSOR-RELATED"/>
    <property type="match status" value="1"/>
</dbReference>